<dbReference type="GO" id="GO:0003700">
    <property type="term" value="F:DNA-binding transcription factor activity"/>
    <property type="evidence" value="ECO:0007669"/>
    <property type="project" value="InterPro"/>
</dbReference>
<evidence type="ECO:0000256" key="3">
    <source>
        <dbReference type="ARBA" id="ARBA00023163"/>
    </source>
</evidence>
<dbReference type="SMART" id="SM00342">
    <property type="entry name" value="HTH_ARAC"/>
    <property type="match status" value="1"/>
</dbReference>
<name>A0A5M8QQ76_9BACT</name>
<dbReference type="SUPFAM" id="SSF46689">
    <property type="entry name" value="Homeodomain-like"/>
    <property type="match status" value="1"/>
</dbReference>
<dbReference type="PRINTS" id="PR00032">
    <property type="entry name" value="HTHARAC"/>
</dbReference>
<evidence type="ECO:0000313" key="5">
    <source>
        <dbReference type="EMBL" id="KAA6438239.1"/>
    </source>
</evidence>
<dbReference type="SUPFAM" id="SSF51215">
    <property type="entry name" value="Regulatory protein AraC"/>
    <property type="match status" value="1"/>
</dbReference>
<sequence>MHSEIPKFDICSLSEYGRDDILISRFSPYLKQHLNLAAPHRHSFYHMVFFTEGAGRHTIDFNRFFVKPFQSYFMIPGQVHSWNFEGKVDGFVVNFSAEFFKSFLLRSDYIDSFSFFTGRPQSSVIDCSDKKDIIISLFENLLTHAQSGSVLDKDMIRLLLLQIFIHTEQGNYDRQEAGTLFHKNPVIRNFQALIERHYLKLRLPGEYAELLNITPNHLNALCNEHLGMQAGKLIRERVLLESKRLLVNMDLSVSEIAYKLNFSDNSYFTKFFKKEVGMTPEVFRQSLRSESPL</sequence>
<dbReference type="InterPro" id="IPR037923">
    <property type="entry name" value="HTH-like"/>
</dbReference>
<dbReference type="InterPro" id="IPR020449">
    <property type="entry name" value="Tscrpt_reg_AraC-type_HTH"/>
</dbReference>
<reference evidence="5 6" key="1">
    <citation type="submission" date="2019-05" db="EMBL/GenBank/DDBJ databases">
        <authorList>
            <person name="Qu J.-H."/>
        </authorList>
    </citation>
    <scope>NUCLEOTIDE SEQUENCE [LARGE SCALE GENOMIC DNA]</scope>
    <source>
        <strain evidence="5 6">NS28</strain>
    </source>
</reference>
<dbReference type="Pfam" id="PF12833">
    <property type="entry name" value="HTH_18"/>
    <property type="match status" value="1"/>
</dbReference>
<feature type="domain" description="HTH araC/xylS-type" evidence="4">
    <location>
        <begin position="188"/>
        <end position="286"/>
    </location>
</feature>
<dbReference type="PROSITE" id="PS01124">
    <property type="entry name" value="HTH_ARAC_FAMILY_2"/>
    <property type="match status" value="1"/>
</dbReference>
<keyword evidence="6" id="KW-1185">Reference proteome</keyword>
<evidence type="ECO:0000256" key="2">
    <source>
        <dbReference type="ARBA" id="ARBA00023125"/>
    </source>
</evidence>
<protein>
    <submittedName>
        <fullName evidence="5">Helix-turn-helix domain-containing protein</fullName>
    </submittedName>
</protein>
<dbReference type="Gene3D" id="1.10.10.60">
    <property type="entry name" value="Homeodomain-like"/>
    <property type="match status" value="1"/>
</dbReference>
<dbReference type="PANTHER" id="PTHR43280">
    <property type="entry name" value="ARAC-FAMILY TRANSCRIPTIONAL REGULATOR"/>
    <property type="match status" value="1"/>
</dbReference>
<dbReference type="InterPro" id="IPR014710">
    <property type="entry name" value="RmlC-like_jellyroll"/>
</dbReference>
<gene>
    <name evidence="5" type="ORF">FEM33_16165</name>
</gene>
<accession>A0A5M8QQ76</accession>
<evidence type="ECO:0000313" key="6">
    <source>
        <dbReference type="Proteomes" id="UP000323994"/>
    </source>
</evidence>
<dbReference type="AlphaFoldDB" id="A0A5M8QQ76"/>
<dbReference type="InterPro" id="IPR009057">
    <property type="entry name" value="Homeodomain-like_sf"/>
</dbReference>
<dbReference type="GO" id="GO:0043565">
    <property type="term" value="F:sequence-specific DNA binding"/>
    <property type="evidence" value="ECO:0007669"/>
    <property type="project" value="InterPro"/>
</dbReference>
<dbReference type="OrthoDB" id="9793451at2"/>
<dbReference type="InterPro" id="IPR018060">
    <property type="entry name" value="HTH_AraC"/>
</dbReference>
<dbReference type="Gene3D" id="2.60.120.10">
    <property type="entry name" value="Jelly Rolls"/>
    <property type="match status" value="1"/>
</dbReference>
<evidence type="ECO:0000256" key="1">
    <source>
        <dbReference type="ARBA" id="ARBA00023015"/>
    </source>
</evidence>
<evidence type="ECO:0000259" key="4">
    <source>
        <dbReference type="PROSITE" id="PS01124"/>
    </source>
</evidence>
<comment type="caution">
    <text evidence="5">The sequence shown here is derived from an EMBL/GenBank/DDBJ whole genome shotgun (WGS) entry which is preliminary data.</text>
</comment>
<organism evidence="5 6">
    <name type="scientific">Dyadobacter flavalbus</name>
    <dbReference type="NCBI Taxonomy" id="2579942"/>
    <lineage>
        <taxon>Bacteria</taxon>
        <taxon>Pseudomonadati</taxon>
        <taxon>Bacteroidota</taxon>
        <taxon>Cytophagia</taxon>
        <taxon>Cytophagales</taxon>
        <taxon>Spirosomataceae</taxon>
        <taxon>Dyadobacter</taxon>
    </lineage>
</organism>
<keyword evidence="2" id="KW-0238">DNA-binding</keyword>
<proteinExistence type="predicted"/>
<dbReference type="EMBL" id="VBSN01000049">
    <property type="protein sequence ID" value="KAA6438239.1"/>
    <property type="molecule type" value="Genomic_DNA"/>
</dbReference>
<dbReference type="Pfam" id="PF02311">
    <property type="entry name" value="AraC_binding"/>
    <property type="match status" value="1"/>
</dbReference>
<keyword evidence="3" id="KW-0804">Transcription</keyword>
<keyword evidence="1" id="KW-0805">Transcription regulation</keyword>
<dbReference type="RefSeq" id="WP_139013043.1">
    <property type="nucleotide sequence ID" value="NZ_VBSN01000049.1"/>
</dbReference>
<dbReference type="PANTHER" id="PTHR43280:SF32">
    <property type="entry name" value="TRANSCRIPTIONAL REGULATORY PROTEIN"/>
    <property type="match status" value="1"/>
</dbReference>
<dbReference type="Proteomes" id="UP000323994">
    <property type="component" value="Unassembled WGS sequence"/>
</dbReference>
<dbReference type="InterPro" id="IPR003313">
    <property type="entry name" value="AraC-bd"/>
</dbReference>